<feature type="transmembrane region" description="Helical" evidence="6">
    <location>
        <begin position="203"/>
        <end position="230"/>
    </location>
</feature>
<name>A0A4Y7LEF1_PAPSO</name>
<feature type="domain" description="TLC" evidence="7">
    <location>
        <begin position="53"/>
        <end position="277"/>
    </location>
</feature>
<evidence type="ECO:0000313" key="9">
    <source>
        <dbReference type="Proteomes" id="UP000316621"/>
    </source>
</evidence>
<dbReference type="Proteomes" id="UP000316621">
    <property type="component" value="Chromosome 11"/>
</dbReference>
<evidence type="ECO:0000256" key="3">
    <source>
        <dbReference type="ARBA" id="ARBA00022989"/>
    </source>
</evidence>
<organism evidence="8 9">
    <name type="scientific">Papaver somniferum</name>
    <name type="common">Opium poppy</name>
    <dbReference type="NCBI Taxonomy" id="3469"/>
    <lineage>
        <taxon>Eukaryota</taxon>
        <taxon>Viridiplantae</taxon>
        <taxon>Streptophyta</taxon>
        <taxon>Embryophyta</taxon>
        <taxon>Tracheophyta</taxon>
        <taxon>Spermatophyta</taxon>
        <taxon>Magnoliopsida</taxon>
        <taxon>Ranunculales</taxon>
        <taxon>Papaveraceae</taxon>
        <taxon>Papaveroideae</taxon>
        <taxon>Papaver</taxon>
    </lineage>
</organism>
<accession>A0A4Y7LEF1</accession>
<dbReference type="SMART" id="SM00724">
    <property type="entry name" value="TLC"/>
    <property type="match status" value="1"/>
</dbReference>
<evidence type="ECO:0000256" key="1">
    <source>
        <dbReference type="ARBA" id="ARBA00004141"/>
    </source>
</evidence>
<evidence type="ECO:0000256" key="2">
    <source>
        <dbReference type="ARBA" id="ARBA00022692"/>
    </source>
</evidence>
<feature type="transmembrane region" description="Helical" evidence="6">
    <location>
        <begin position="105"/>
        <end position="125"/>
    </location>
</feature>
<gene>
    <name evidence="8" type="ORF">C5167_045457</name>
</gene>
<dbReference type="AlphaFoldDB" id="A0A4Y7LEF1"/>
<evidence type="ECO:0000313" key="8">
    <source>
        <dbReference type="EMBL" id="RZC82671.1"/>
    </source>
</evidence>
<keyword evidence="4 5" id="KW-0472">Membrane</keyword>
<dbReference type="OMA" id="FLFYHIW"/>
<dbReference type="InterPro" id="IPR006634">
    <property type="entry name" value="TLC-dom"/>
</dbReference>
<dbReference type="PANTHER" id="PTHR13439">
    <property type="entry name" value="CT120 PROTEIN"/>
    <property type="match status" value="1"/>
</dbReference>
<dbReference type="PROSITE" id="PS50922">
    <property type="entry name" value="TLC"/>
    <property type="match status" value="1"/>
</dbReference>
<feature type="transmembrane region" description="Helical" evidence="6">
    <location>
        <begin position="242"/>
        <end position="266"/>
    </location>
</feature>
<keyword evidence="2 5" id="KW-0812">Transmembrane</keyword>
<comment type="subcellular location">
    <subcellularLocation>
        <location evidence="1">Membrane</location>
        <topology evidence="1">Multi-pass membrane protein</topology>
    </subcellularLocation>
</comment>
<proteinExistence type="predicted"/>
<feature type="transmembrane region" description="Helical" evidence="6">
    <location>
        <begin position="16"/>
        <end position="44"/>
    </location>
</feature>
<dbReference type="Gramene" id="RZC82671">
    <property type="protein sequence ID" value="RZC82671"/>
    <property type="gene ID" value="C5167_045457"/>
</dbReference>
<protein>
    <recommendedName>
        <fullName evidence="7">TLC domain-containing protein</fullName>
    </recommendedName>
</protein>
<feature type="transmembrane region" description="Helical" evidence="6">
    <location>
        <begin position="65"/>
        <end position="85"/>
    </location>
</feature>
<dbReference type="STRING" id="3469.A0A4Y7LEF1"/>
<dbReference type="GO" id="GO:0016020">
    <property type="term" value="C:membrane"/>
    <property type="evidence" value="ECO:0007669"/>
    <property type="project" value="UniProtKB-SubCell"/>
</dbReference>
<evidence type="ECO:0000256" key="6">
    <source>
        <dbReference type="SAM" id="Phobius"/>
    </source>
</evidence>
<reference evidence="8 9" key="1">
    <citation type="journal article" date="2018" name="Science">
        <title>The opium poppy genome and morphinan production.</title>
        <authorList>
            <person name="Guo L."/>
            <person name="Winzer T."/>
            <person name="Yang X."/>
            <person name="Li Y."/>
            <person name="Ning Z."/>
            <person name="He Z."/>
            <person name="Teodor R."/>
            <person name="Lu Y."/>
            <person name="Bowser T.A."/>
            <person name="Graham I.A."/>
            <person name="Ye K."/>
        </authorList>
    </citation>
    <scope>NUCLEOTIDE SEQUENCE [LARGE SCALE GENOMIC DNA]</scope>
    <source>
        <strain evidence="9">cv. HN1</strain>
        <tissue evidence="8">Leaves</tissue>
    </source>
</reference>
<keyword evidence="9" id="KW-1185">Reference proteome</keyword>
<dbReference type="InterPro" id="IPR050846">
    <property type="entry name" value="TLCD"/>
</dbReference>
<dbReference type="EMBL" id="CM010725">
    <property type="protein sequence ID" value="RZC82671.1"/>
    <property type="molecule type" value="Genomic_DNA"/>
</dbReference>
<keyword evidence="3 6" id="KW-1133">Transmembrane helix</keyword>
<dbReference type="GO" id="GO:0005783">
    <property type="term" value="C:endoplasmic reticulum"/>
    <property type="evidence" value="ECO:0007669"/>
    <property type="project" value="TreeGrafter"/>
</dbReference>
<evidence type="ECO:0000256" key="4">
    <source>
        <dbReference type="ARBA" id="ARBA00023136"/>
    </source>
</evidence>
<dbReference type="Pfam" id="PF03798">
    <property type="entry name" value="TRAM_LAG1_CLN8"/>
    <property type="match status" value="1"/>
</dbReference>
<dbReference type="GO" id="GO:0055088">
    <property type="term" value="P:lipid homeostasis"/>
    <property type="evidence" value="ECO:0007669"/>
    <property type="project" value="TreeGrafter"/>
</dbReference>
<sequence>MDVISLRDSVSSRWDYLLAVSMLAGIIMCKIVYEVTGLVSLLLFKGYSGLSKAHKIEWKNRGFSTFHAFVVTIAAFYLVLFSDLFVDGSSDVSIVKRNSTLSNTILGISIGYFVTDLSMILWLFPALGGLEYLSHNSLAQVLHHGLSMFSILLSLISGEGQIYILMVLFSECTTPLVNLRWYLDLAGQKGSKLYMFNGSAMFLSWLVLFTLLGNTMFLVGRIFLFIYLFVHMFLHFDEVKEIFPLGFYSLFAVPPVLSVMNAYWFWKILKGLIKTLSKARHSHSQ</sequence>
<dbReference type="PANTHER" id="PTHR13439:SF0">
    <property type="entry name" value="TOPOISOMERASE I DAMAGE AFFECTED PROTEIN 4"/>
    <property type="match status" value="1"/>
</dbReference>
<evidence type="ECO:0000256" key="5">
    <source>
        <dbReference type="PROSITE-ProRule" id="PRU00205"/>
    </source>
</evidence>
<evidence type="ECO:0000259" key="7">
    <source>
        <dbReference type="PROSITE" id="PS50922"/>
    </source>
</evidence>